<dbReference type="Gene3D" id="3.30.70.920">
    <property type="match status" value="1"/>
</dbReference>
<accession>A0ABV7D181</accession>
<keyword evidence="3" id="KW-0804">Transcription</keyword>
<dbReference type="PROSITE" id="PS00519">
    <property type="entry name" value="HTH_ASNC_1"/>
    <property type="match status" value="1"/>
</dbReference>
<proteinExistence type="predicted"/>
<dbReference type="EMBL" id="JBHRSL010000002">
    <property type="protein sequence ID" value="MFC3050650.1"/>
    <property type="molecule type" value="Genomic_DNA"/>
</dbReference>
<keyword evidence="1" id="KW-0805">Transcription regulation</keyword>
<protein>
    <submittedName>
        <fullName evidence="5">Lrp/AsnC family transcriptional regulator</fullName>
    </submittedName>
</protein>
<dbReference type="SMART" id="SM00344">
    <property type="entry name" value="HTH_ASNC"/>
    <property type="match status" value="1"/>
</dbReference>
<dbReference type="SUPFAM" id="SSF54909">
    <property type="entry name" value="Dimeric alpha+beta barrel"/>
    <property type="match status" value="1"/>
</dbReference>
<reference evidence="6" key="1">
    <citation type="journal article" date="2019" name="Int. J. Syst. Evol. Microbiol.">
        <title>The Global Catalogue of Microorganisms (GCM) 10K type strain sequencing project: providing services to taxonomists for standard genome sequencing and annotation.</title>
        <authorList>
            <consortium name="The Broad Institute Genomics Platform"/>
            <consortium name="The Broad Institute Genome Sequencing Center for Infectious Disease"/>
            <person name="Wu L."/>
            <person name="Ma J."/>
        </authorList>
    </citation>
    <scope>NUCLEOTIDE SEQUENCE [LARGE SCALE GENOMIC DNA]</scope>
    <source>
        <strain evidence="6">KCTC 62164</strain>
    </source>
</reference>
<dbReference type="PANTHER" id="PTHR30154">
    <property type="entry name" value="LEUCINE-RESPONSIVE REGULATORY PROTEIN"/>
    <property type="match status" value="1"/>
</dbReference>
<dbReference type="Pfam" id="PF13412">
    <property type="entry name" value="HTH_24"/>
    <property type="match status" value="1"/>
</dbReference>
<evidence type="ECO:0000259" key="4">
    <source>
        <dbReference type="PROSITE" id="PS50956"/>
    </source>
</evidence>
<gene>
    <name evidence="5" type="ORF">ACFOKA_01905</name>
</gene>
<evidence type="ECO:0000313" key="5">
    <source>
        <dbReference type="EMBL" id="MFC3050650.1"/>
    </source>
</evidence>
<dbReference type="RefSeq" id="WP_194212875.1">
    <property type="nucleotide sequence ID" value="NZ_CP061205.1"/>
</dbReference>
<dbReference type="CDD" id="cd00090">
    <property type="entry name" value="HTH_ARSR"/>
    <property type="match status" value="1"/>
</dbReference>
<dbReference type="Gene3D" id="1.10.10.10">
    <property type="entry name" value="Winged helix-like DNA-binding domain superfamily/Winged helix DNA-binding domain"/>
    <property type="match status" value="1"/>
</dbReference>
<dbReference type="PANTHER" id="PTHR30154:SF17">
    <property type="entry name" value="DNA-BINDING TRANSCRIPTIONAL ACTIVATOR DECR"/>
    <property type="match status" value="1"/>
</dbReference>
<evidence type="ECO:0000256" key="2">
    <source>
        <dbReference type="ARBA" id="ARBA00023125"/>
    </source>
</evidence>
<dbReference type="InterPro" id="IPR019888">
    <property type="entry name" value="Tscrpt_reg_AsnC-like"/>
</dbReference>
<dbReference type="InterPro" id="IPR011991">
    <property type="entry name" value="ArsR-like_HTH"/>
</dbReference>
<dbReference type="Pfam" id="PF01037">
    <property type="entry name" value="AsnC_trans_reg"/>
    <property type="match status" value="1"/>
</dbReference>
<dbReference type="InterPro" id="IPR036388">
    <property type="entry name" value="WH-like_DNA-bd_sf"/>
</dbReference>
<organism evidence="5 6">
    <name type="scientific">Kordiimonas pumila</name>
    <dbReference type="NCBI Taxonomy" id="2161677"/>
    <lineage>
        <taxon>Bacteria</taxon>
        <taxon>Pseudomonadati</taxon>
        <taxon>Pseudomonadota</taxon>
        <taxon>Alphaproteobacteria</taxon>
        <taxon>Kordiimonadales</taxon>
        <taxon>Kordiimonadaceae</taxon>
        <taxon>Kordiimonas</taxon>
    </lineage>
</organism>
<keyword evidence="2" id="KW-0238">DNA-binding</keyword>
<sequence>MAELDKLDRKILSLIQSDASLTASEIAERINLSQPPCWRRIKRLEDEGYINRRVGILDRRKLGFNVVIYTEVKLSANGRQGVGDFEDKIRSFPEVTECYVMMGRTDFLLRIVTKDIDSYEEFFREHLSQLPGVLDINSSVALTEVKYTTEIPLKVI</sequence>
<dbReference type="PRINTS" id="PR00033">
    <property type="entry name" value="HTHASNC"/>
</dbReference>
<keyword evidence="6" id="KW-1185">Reference proteome</keyword>
<dbReference type="InterPro" id="IPR019887">
    <property type="entry name" value="Tscrpt_reg_AsnC/Lrp_C"/>
</dbReference>
<dbReference type="PROSITE" id="PS50956">
    <property type="entry name" value="HTH_ASNC_2"/>
    <property type="match status" value="1"/>
</dbReference>
<dbReference type="InterPro" id="IPR019885">
    <property type="entry name" value="Tscrpt_reg_HTH_AsnC-type_CS"/>
</dbReference>
<dbReference type="InterPro" id="IPR011008">
    <property type="entry name" value="Dimeric_a/b-barrel"/>
</dbReference>
<dbReference type="InterPro" id="IPR000485">
    <property type="entry name" value="AsnC-type_HTH_dom"/>
</dbReference>
<evidence type="ECO:0000313" key="6">
    <source>
        <dbReference type="Proteomes" id="UP001595444"/>
    </source>
</evidence>
<dbReference type="InterPro" id="IPR036390">
    <property type="entry name" value="WH_DNA-bd_sf"/>
</dbReference>
<dbReference type="SUPFAM" id="SSF46785">
    <property type="entry name" value="Winged helix' DNA-binding domain"/>
    <property type="match status" value="1"/>
</dbReference>
<dbReference type="Proteomes" id="UP001595444">
    <property type="component" value="Unassembled WGS sequence"/>
</dbReference>
<name>A0ABV7D181_9PROT</name>
<feature type="domain" description="HTH asnC-type" evidence="4">
    <location>
        <begin position="4"/>
        <end position="65"/>
    </location>
</feature>
<comment type="caution">
    <text evidence="5">The sequence shown here is derived from an EMBL/GenBank/DDBJ whole genome shotgun (WGS) entry which is preliminary data.</text>
</comment>
<evidence type="ECO:0000256" key="3">
    <source>
        <dbReference type="ARBA" id="ARBA00023163"/>
    </source>
</evidence>
<evidence type="ECO:0000256" key="1">
    <source>
        <dbReference type="ARBA" id="ARBA00023015"/>
    </source>
</evidence>